<dbReference type="STRING" id="78410.A0A0N8H567"/>
<dbReference type="Gene3D" id="3.40.50.12780">
    <property type="entry name" value="N-terminal domain of ligase-like"/>
    <property type="match status" value="1"/>
</dbReference>
<dbReference type="SUPFAM" id="SSF56801">
    <property type="entry name" value="Acetyl-CoA synthetase-like"/>
    <property type="match status" value="1"/>
</dbReference>
<dbReference type="Pfam" id="PF00501">
    <property type="entry name" value="AMP-binding"/>
    <property type="match status" value="1"/>
</dbReference>
<reference evidence="5 6" key="1">
    <citation type="submission" date="2015-09" db="EMBL/GenBank/DDBJ databases">
        <title>Draft genome of a European isolate of the apple canker pathogen Neonectria ditissima.</title>
        <authorList>
            <person name="Gomez-Cortecero A."/>
            <person name="Harrison R.J."/>
            <person name="Armitage A.D."/>
        </authorList>
    </citation>
    <scope>NUCLEOTIDE SEQUENCE [LARGE SCALE GENOMIC DNA]</scope>
    <source>
        <strain evidence="5 6">R09/05</strain>
    </source>
</reference>
<evidence type="ECO:0000259" key="4">
    <source>
        <dbReference type="Pfam" id="PF00501"/>
    </source>
</evidence>
<dbReference type="GO" id="GO:0004467">
    <property type="term" value="F:long-chain fatty acid-CoA ligase activity"/>
    <property type="evidence" value="ECO:0007669"/>
    <property type="project" value="EnsemblFungi"/>
</dbReference>
<dbReference type="GO" id="GO:0005777">
    <property type="term" value="C:peroxisome"/>
    <property type="evidence" value="ECO:0007669"/>
    <property type="project" value="EnsemblFungi"/>
</dbReference>
<dbReference type="PROSITE" id="PS00455">
    <property type="entry name" value="AMP_BINDING"/>
    <property type="match status" value="1"/>
</dbReference>
<comment type="caution">
    <text evidence="5">The sequence shown here is derived from an EMBL/GenBank/DDBJ whole genome shotgun (WGS) entry which is preliminary data.</text>
</comment>
<feature type="domain" description="AMP-dependent synthetase/ligase" evidence="4">
    <location>
        <begin position="65"/>
        <end position="511"/>
    </location>
</feature>
<dbReference type="PANTHER" id="PTHR43272:SF33">
    <property type="entry name" value="AMP-BINDING DOMAIN-CONTAINING PROTEIN-RELATED"/>
    <property type="match status" value="1"/>
</dbReference>
<dbReference type="InterPro" id="IPR042099">
    <property type="entry name" value="ANL_N_sf"/>
</dbReference>
<sequence>MAPQQDPVAYYKKLSTPPPPGTPYGVTVPGSERPNRTAVYRHWAVRDEPLVTSLDPETQTTHDLFDRAARKFPGSRCLGTRHWNPTAQSWDDKYDWLSYAEVDARRKNFGAGIVEIHQRINYTADKFGVGLWSQNRAEWQITDLGLASQALYSVSLYETLGPDATEYIVNHAEVACVVCSLPHIPVLLKMSPRLPGLKLIVSVDPLDHGELTSHTKASVLNEIASQHGIQIYSMTEVEEIGLRSGRLPRAPNAEDITTINYTSGTTGPPKGVLITQRNAVAAISAGRVNGNVGPKDVHMSYLPLAHIYGRLIDQIALTEGAAVGFFRGDILGLVDDMKILHPTGFISVPRLFNRFSSAIQTATIKADGTKGALSRHIISTKKANMRGPPGKAYNSHFLYDKIWTPKVKAAVGLEKAHSMVSGSAQLDPDVQDFLRAAFANHFAQGFGMTETYAVGTIQVRGDFSLGNIGPPMACMEVCLESVPEFDYTVDDKPNPRGEILLRGPAVFGGYYKNEEETKKALESDGWFHSGDIAEVDKMGRFKIIDRKKNVLKLAQGEYISPERIENVYLGSTNLLTMAYVHGDGTQSSLVAILGIDVENFAPFASKILQESITPSDVSAVRDAANHPKVKAKFLKHLDDIARRHKFNSFEKVRNVHLEVDPFTIDNGLFTPTLKLKRPQTAKAFRDHIDRMYEELGAEESSSAKL</sequence>
<dbReference type="GO" id="GO:0006635">
    <property type="term" value="P:fatty acid beta-oxidation"/>
    <property type="evidence" value="ECO:0007669"/>
    <property type="project" value="EnsemblFungi"/>
</dbReference>
<dbReference type="EMBL" id="LKCW01000259">
    <property type="protein sequence ID" value="KPM35324.1"/>
    <property type="molecule type" value="Genomic_DNA"/>
</dbReference>
<evidence type="ECO:0000313" key="6">
    <source>
        <dbReference type="Proteomes" id="UP000050424"/>
    </source>
</evidence>
<dbReference type="GO" id="GO:0015910">
    <property type="term" value="P:long-chain fatty acid import into peroxisome"/>
    <property type="evidence" value="ECO:0007669"/>
    <property type="project" value="EnsemblFungi"/>
</dbReference>
<dbReference type="AlphaFoldDB" id="A0A0N8H567"/>
<dbReference type="GO" id="GO:0031957">
    <property type="term" value="F:very long-chain fatty acid-CoA ligase activity"/>
    <property type="evidence" value="ECO:0007669"/>
    <property type="project" value="EnsemblFungi"/>
</dbReference>
<dbReference type="PANTHER" id="PTHR43272">
    <property type="entry name" value="LONG-CHAIN-FATTY-ACID--COA LIGASE"/>
    <property type="match status" value="1"/>
</dbReference>
<evidence type="ECO:0000256" key="3">
    <source>
        <dbReference type="SAM" id="MobiDB-lite"/>
    </source>
</evidence>
<dbReference type="GO" id="GO:0005783">
    <property type="term" value="C:endoplasmic reticulum"/>
    <property type="evidence" value="ECO:0007669"/>
    <property type="project" value="TreeGrafter"/>
</dbReference>
<dbReference type="GO" id="GO:0005524">
    <property type="term" value="F:ATP binding"/>
    <property type="evidence" value="ECO:0007669"/>
    <property type="project" value="UniProtKB-KW"/>
</dbReference>
<dbReference type="GO" id="GO:0031956">
    <property type="term" value="F:medium-chain fatty acid-CoA ligase activity"/>
    <property type="evidence" value="ECO:0007669"/>
    <property type="project" value="EnsemblFungi"/>
</dbReference>
<dbReference type="GO" id="GO:0016020">
    <property type="term" value="C:membrane"/>
    <property type="evidence" value="ECO:0007669"/>
    <property type="project" value="TreeGrafter"/>
</dbReference>
<accession>A0A0N8H567</accession>
<evidence type="ECO:0000256" key="1">
    <source>
        <dbReference type="ARBA" id="ARBA00022741"/>
    </source>
</evidence>
<dbReference type="InterPro" id="IPR000873">
    <property type="entry name" value="AMP-dep_synth/lig_dom"/>
</dbReference>
<keyword evidence="6" id="KW-1185">Reference proteome</keyword>
<keyword evidence="2" id="KW-0067">ATP-binding</keyword>
<evidence type="ECO:0000313" key="5">
    <source>
        <dbReference type="EMBL" id="KPM35324.1"/>
    </source>
</evidence>
<proteinExistence type="predicted"/>
<protein>
    <submittedName>
        <fullName evidence="5">Long chain acyl-CoA synthetase 7, peroxisomal</fullName>
    </submittedName>
</protein>
<dbReference type="GO" id="GO:0015916">
    <property type="term" value="P:fatty-acyl-CoA transport"/>
    <property type="evidence" value="ECO:0007669"/>
    <property type="project" value="EnsemblFungi"/>
</dbReference>
<feature type="region of interest" description="Disordered" evidence="3">
    <location>
        <begin position="1"/>
        <end position="33"/>
    </location>
</feature>
<name>A0A0N8H567_9HYPO</name>
<organism evidence="5 6">
    <name type="scientific">Neonectria ditissima</name>
    <dbReference type="NCBI Taxonomy" id="78410"/>
    <lineage>
        <taxon>Eukaryota</taxon>
        <taxon>Fungi</taxon>
        <taxon>Dikarya</taxon>
        <taxon>Ascomycota</taxon>
        <taxon>Pezizomycotina</taxon>
        <taxon>Sordariomycetes</taxon>
        <taxon>Hypocreomycetidae</taxon>
        <taxon>Hypocreales</taxon>
        <taxon>Nectriaceae</taxon>
        <taxon>Neonectria</taxon>
    </lineage>
</organism>
<dbReference type="Proteomes" id="UP000050424">
    <property type="component" value="Unassembled WGS sequence"/>
</dbReference>
<gene>
    <name evidence="5" type="ORF">AK830_g11249</name>
</gene>
<dbReference type="OrthoDB" id="1700726at2759"/>
<keyword evidence="1" id="KW-0547">Nucleotide-binding</keyword>
<dbReference type="GO" id="GO:0042760">
    <property type="term" value="P:very long-chain fatty acid catabolic process"/>
    <property type="evidence" value="ECO:0007669"/>
    <property type="project" value="EnsemblFungi"/>
</dbReference>
<evidence type="ECO:0000256" key="2">
    <source>
        <dbReference type="ARBA" id="ARBA00022840"/>
    </source>
</evidence>
<dbReference type="InterPro" id="IPR020845">
    <property type="entry name" value="AMP-binding_CS"/>
</dbReference>